<protein>
    <submittedName>
        <fullName evidence="2">TPR/glycosyl transferase domain protein</fullName>
    </submittedName>
</protein>
<accession>A0A1L7IAL3</accession>
<dbReference type="SUPFAM" id="SSF53756">
    <property type="entry name" value="UDP-Glycosyltransferase/glycogen phosphorylase"/>
    <property type="match status" value="1"/>
</dbReference>
<dbReference type="GO" id="GO:0016757">
    <property type="term" value="F:glycosyltransferase activity"/>
    <property type="evidence" value="ECO:0007669"/>
    <property type="project" value="UniProtKB-ARBA"/>
</dbReference>
<reference evidence="2 3" key="1">
    <citation type="submission" date="2016-07" db="EMBL/GenBank/DDBJ databases">
        <title>Multi-omics approach to identify versatile polysaccharide utilization systems of a marine flavobacterium Gramella flava.</title>
        <authorList>
            <person name="Tang K."/>
        </authorList>
    </citation>
    <scope>NUCLEOTIDE SEQUENCE [LARGE SCALE GENOMIC DNA]</scope>
    <source>
        <strain evidence="2 3">JLT2011</strain>
    </source>
</reference>
<keyword evidence="3" id="KW-1185">Reference proteome</keyword>
<dbReference type="KEGG" id="gfl:GRFL_3519"/>
<name>A0A1L7IAL3_9FLAO</name>
<dbReference type="Gene3D" id="3.40.50.2000">
    <property type="entry name" value="Glycogen Phosphorylase B"/>
    <property type="match status" value="2"/>
</dbReference>
<evidence type="ECO:0000313" key="2">
    <source>
        <dbReference type="EMBL" id="APU70243.1"/>
    </source>
</evidence>
<keyword evidence="2" id="KW-0808">Transferase</keyword>
<dbReference type="Proteomes" id="UP000186230">
    <property type="component" value="Chromosome"/>
</dbReference>
<dbReference type="EMBL" id="CP016359">
    <property type="protein sequence ID" value="APU70243.1"/>
    <property type="molecule type" value="Genomic_DNA"/>
</dbReference>
<dbReference type="Pfam" id="PF13439">
    <property type="entry name" value="Glyco_transf_4"/>
    <property type="match status" value="1"/>
</dbReference>
<gene>
    <name evidence="2" type="ORF">GRFL_3519</name>
</gene>
<dbReference type="AlphaFoldDB" id="A0A1L7IAL3"/>
<organism evidence="2 3">
    <name type="scientific">Christiangramia flava JLT2011</name>
    <dbReference type="NCBI Taxonomy" id="1229726"/>
    <lineage>
        <taxon>Bacteria</taxon>
        <taxon>Pseudomonadati</taxon>
        <taxon>Bacteroidota</taxon>
        <taxon>Flavobacteriia</taxon>
        <taxon>Flavobacteriales</taxon>
        <taxon>Flavobacteriaceae</taxon>
        <taxon>Christiangramia</taxon>
    </lineage>
</organism>
<dbReference type="RefSeq" id="WP_083645789.1">
    <property type="nucleotide sequence ID" value="NZ_AMRU01000004.1"/>
</dbReference>
<dbReference type="OrthoDB" id="9794575at2"/>
<dbReference type="STRING" id="1229726.GRFL_3519"/>
<dbReference type="InterPro" id="IPR028098">
    <property type="entry name" value="Glyco_trans_4-like_N"/>
</dbReference>
<evidence type="ECO:0000259" key="1">
    <source>
        <dbReference type="Pfam" id="PF13439"/>
    </source>
</evidence>
<proteinExistence type="predicted"/>
<evidence type="ECO:0000313" key="3">
    <source>
        <dbReference type="Proteomes" id="UP000186230"/>
    </source>
</evidence>
<feature type="domain" description="Glycosyltransferase subfamily 4-like N-terminal" evidence="1">
    <location>
        <begin position="111"/>
        <end position="234"/>
    </location>
</feature>
<sequence>MKKVLIIAYYWPPAGGPGVQRWLKFVKYLRDFNVEPVLYIPENPSYPIRDEDLVQEVPDDIQILKKPIFEPYSLAGIFGRRETQTISSGIIEDSRKQSLLQKILLFIRGNFFIPDARKFWVRPSVKFLKQELEKRAFDTIITTGPPHSLHLIGLELKKDTGIRWIADFRDPWTQIGYHEKMKLAASSRKKHEKLEKKVLNAADDILVTSYTTREEFESKTNRPVHLITNGFDTEIEQQNTEHSEFWISHIGSLLAGRNPENLWLALSELLNENEDFRKKFRLKLAGRISDSVLESIQAAGLQEFLENKGYISHSEALKLQRQSSVLLLLEINSEETKGIIPGKVFEYLSANKPILAVGPANWDAEQILKKTLAGSFFQYHEKKAIKTYILSCFRGEVLQPDRTEIQQYHRRNLTYKLSEVIRK</sequence>